<accession>I3CAU8</accession>
<dbReference type="AlphaFoldDB" id="I3CAU8"/>
<dbReference type="OrthoDB" id="1410704at2"/>
<evidence type="ECO:0000256" key="3">
    <source>
        <dbReference type="ARBA" id="ARBA00023163"/>
    </source>
</evidence>
<keyword evidence="3" id="KW-0804">Transcription</keyword>
<dbReference type="EMBL" id="JH651379">
    <property type="protein sequence ID" value="EIJ40741.1"/>
    <property type="molecule type" value="Genomic_DNA"/>
</dbReference>
<dbReference type="STRING" id="926559.JoomaDRAFT_3811"/>
<dbReference type="InterPro" id="IPR018062">
    <property type="entry name" value="HTH_AraC-typ_CS"/>
</dbReference>
<dbReference type="PROSITE" id="PS01124">
    <property type="entry name" value="HTH_ARAC_FAMILY_2"/>
    <property type="match status" value="1"/>
</dbReference>
<dbReference type="InterPro" id="IPR009057">
    <property type="entry name" value="Homeodomain-like_sf"/>
</dbReference>
<dbReference type="Gene3D" id="1.10.10.60">
    <property type="entry name" value="Homeodomain-like"/>
    <property type="match status" value="2"/>
</dbReference>
<reference evidence="5 6" key="1">
    <citation type="submission" date="2012-02" db="EMBL/GenBank/DDBJ databases">
        <title>Improved High-Quality Draft genome of Joostella marina DSM 19592.</title>
        <authorList>
            <consortium name="US DOE Joint Genome Institute (JGI-PGF)"/>
            <person name="Lucas S."/>
            <person name="Copeland A."/>
            <person name="Lapidus A."/>
            <person name="Bruce D."/>
            <person name="Goodwin L."/>
            <person name="Pitluck S."/>
            <person name="Peters L."/>
            <person name="Chertkov O."/>
            <person name="Ovchinnikova G."/>
            <person name="Kyrpides N."/>
            <person name="Mavromatis K."/>
            <person name="Detter J.C."/>
            <person name="Han C."/>
            <person name="Land M."/>
            <person name="Hauser L."/>
            <person name="Markowitz V."/>
            <person name="Cheng J.-F."/>
            <person name="Hugenholtz P."/>
            <person name="Woyke T."/>
            <person name="Wu D."/>
            <person name="Tindall B."/>
            <person name="Brambilla E."/>
            <person name="Klenk H.-P."/>
            <person name="Eisen J.A."/>
        </authorList>
    </citation>
    <scope>NUCLEOTIDE SEQUENCE [LARGE SCALE GENOMIC DNA]</scope>
    <source>
        <strain evidence="5 6">DSM 19592</strain>
    </source>
</reference>
<dbReference type="HOGENOM" id="CLU_000445_88_3_10"/>
<dbReference type="eggNOG" id="COG2207">
    <property type="taxonomic scope" value="Bacteria"/>
</dbReference>
<dbReference type="Proteomes" id="UP000004690">
    <property type="component" value="Unassembled WGS sequence"/>
</dbReference>
<dbReference type="SMART" id="SM00342">
    <property type="entry name" value="HTH_ARAC"/>
    <property type="match status" value="1"/>
</dbReference>
<evidence type="ECO:0000313" key="5">
    <source>
        <dbReference type="EMBL" id="EIJ40741.1"/>
    </source>
</evidence>
<dbReference type="Pfam" id="PF12833">
    <property type="entry name" value="HTH_18"/>
    <property type="match status" value="1"/>
</dbReference>
<dbReference type="CDD" id="cd06976">
    <property type="entry name" value="cupin_MtlR-like_N"/>
    <property type="match status" value="1"/>
</dbReference>
<dbReference type="PROSITE" id="PS00041">
    <property type="entry name" value="HTH_ARAC_FAMILY_1"/>
    <property type="match status" value="1"/>
</dbReference>
<dbReference type="InterPro" id="IPR011051">
    <property type="entry name" value="RmlC_Cupin_sf"/>
</dbReference>
<proteinExistence type="predicted"/>
<keyword evidence="6" id="KW-1185">Reference proteome</keyword>
<dbReference type="SUPFAM" id="SSF51182">
    <property type="entry name" value="RmlC-like cupins"/>
    <property type="match status" value="1"/>
</dbReference>
<dbReference type="eggNOG" id="COG1917">
    <property type="taxonomic scope" value="Bacteria"/>
</dbReference>
<dbReference type="PANTHER" id="PTHR43280:SF2">
    <property type="entry name" value="HTH-TYPE TRANSCRIPTIONAL REGULATOR EXSA"/>
    <property type="match status" value="1"/>
</dbReference>
<dbReference type="InterPro" id="IPR014710">
    <property type="entry name" value="RmlC-like_jellyroll"/>
</dbReference>
<dbReference type="GO" id="GO:0043565">
    <property type="term" value="F:sequence-specific DNA binding"/>
    <property type="evidence" value="ECO:0007669"/>
    <property type="project" value="InterPro"/>
</dbReference>
<evidence type="ECO:0000256" key="1">
    <source>
        <dbReference type="ARBA" id="ARBA00023015"/>
    </source>
</evidence>
<dbReference type="Gene3D" id="2.60.120.10">
    <property type="entry name" value="Jelly Rolls"/>
    <property type="match status" value="1"/>
</dbReference>
<keyword evidence="2 5" id="KW-0238">DNA-binding</keyword>
<organism evidence="5 6">
    <name type="scientific">Galbibacter orientalis DSM 19592</name>
    <dbReference type="NCBI Taxonomy" id="926559"/>
    <lineage>
        <taxon>Bacteria</taxon>
        <taxon>Pseudomonadati</taxon>
        <taxon>Bacteroidota</taxon>
        <taxon>Flavobacteriia</taxon>
        <taxon>Flavobacteriales</taxon>
        <taxon>Flavobacteriaceae</taxon>
        <taxon>Galbibacter</taxon>
    </lineage>
</organism>
<evidence type="ECO:0000313" key="6">
    <source>
        <dbReference type="Proteomes" id="UP000004690"/>
    </source>
</evidence>
<dbReference type="InterPro" id="IPR018060">
    <property type="entry name" value="HTH_AraC"/>
</dbReference>
<dbReference type="RefSeq" id="WP_008615279.1">
    <property type="nucleotide sequence ID" value="NZ_JH651379.1"/>
</dbReference>
<evidence type="ECO:0000259" key="4">
    <source>
        <dbReference type="PROSITE" id="PS01124"/>
    </source>
</evidence>
<dbReference type="GO" id="GO:0003700">
    <property type="term" value="F:DNA-binding transcription factor activity"/>
    <property type="evidence" value="ECO:0007669"/>
    <property type="project" value="InterPro"/>
</dbReference>
<gene>
    <name evidence="5" type="ORF">JoomaDRAFT_3811</name>
</gene>
<feature type="domain" description="HTH araC/xylS-type" evidence="4">
    <location>
        <begin position="177"/>
        <end position="275"/>
    </location>
</feature>
<keyword evidence="1" id="KW-0805">Transcription regulation</keyword>
<dbReference type="SUPFAM" id="SSF46689">
    <property type="entry name" value="Homeodomain-like"/>
    <property type="match status" value="2"/>
</dbReference>
<evidence type="ECO:0000256" key="2">
    <source>
        <dbReference type="ARBA" id="ARBA00023125"/>
    </source>
</evidence>
<protein>
    <submittedName>
        <fullName evidence="5">DNA-binding domain-containing protein, AraC-type</fullName>
    </submittedName>
</protein>
<sequence length="281" mass="32776">MKPILESIQLGTKKSIIAFKYNNDNFETPWHFHPEHELTYIVSSYGTKFIGDFVGPFEPEELILVRSNVPHCWRNNIDEHVKSKSIVIQWNQRIFNEAPELYPIFDMLSNASRGIIFDREKSKFIIEDLKKLPLKTGSDLYIGLLTILNSLTEVPYNTLSNTSFSKDLSSIQTSRMSKIHEFVSQKYDKKITLKDISSLIGLSEQAFSRFFLKMMGRSFFTFLNEYRINIATRMLIHTDEPISQIGFACGYESTPFFFKKFKMIHQTSPGNYRKKYKSIKI</sequence>
<dbReference type="PANTHER" id="PTHR43280">
    <property type="entry name" value="ARAC-FAMILY TRANSCRIPTIONAL REGULATOR"/>
    <property type="match status" value="1"/>
</dbReference>
<name>I3CAU8_9FLAO</name>